<dbReference type="Gene3D" id="2.40.10.10">
    <property type="entry name" value="Trypsin-like serine proteases"/>
    <property type="match status" value="2"/>
</dbReference>
<dbReference type="Gene3D" id="3.30.60.90">
    <property type="match status" value="1"/>
</dbReference>
<name>A0A545TJI5_9GAMM</name>
<dbReference type="Pfam" id="PF00569">
    <property type="entry name" value="ZZ"/>
    <property type="match status" value="1"/>
</dbReference>
<reference evidence="5 6" key="1">
    <citation type="submission" date="2019-06" db="EMBL/GenBank/DDBJ databases">
        <title>Draft genome of Aliikangiella marina GYP-15.</title>
        <authorList>
            <person name="Wang G."/>
        </authorList>
    </citation>
    <scope>NUCLEOTIDE SEQUENCE [LARGE SCALE GENOMIC DNA]</scope>
    <source>
        <strain evidence="5 6">GYP-15</strain>
    </source>
</reference>
<dbReference type="SUPFAM" id="SSF50494">
    <property type="entry name" value="Trypsin-like serine proteases"/>
    <property type="match status" value="1"/>
</dbReference>
<dbReference type="SUPFAM" id="SSF57850">
    <property type="entry name" value="RING/U-box"/>
    <property type="match status" value="1"/>
</dbReference>
<protein>
    <recommendedName>
        <fullName evidence="4">ZZ-type domain-containing protein</fullName>
    </recommendedName>
</protein>
<dbReference type="EMBL" id="VIKR01000001">
    <property type="protein sequence ID" value="TQV77383.1"/>
    <property type="molecule type" value="Genomic_DNA"/>
</dbReference>
<evidence type="ECO:0000256" key="1">
    <source>
        <dbReference type="ARBA" id="ARBA00022723"/>
    </source>
</evidence>
<dbReference type="InterPro" id="IPR009003">
    <property type="entry name" value="Peptidase_S1_PA"/>
</dbReference>
<keyword evidence="2" id="KW-0863">Zinc-finger</keyword>
<dbReference type="Proteomes" id="UP000317839">
    <property type="component" value="Unassembled WGS sequence"/>
</dbReference>
<evidence type="ECO:0000313" key="6">
    <source>
        <dbReference type="Proteomes" id="UP000317839"/>
    </source>
</evidence>
<dbReference type="AlphaFoldDB" id="A0A545TJI5"/>
<dbReference type="OrthoDB" id="8581982at2"/>
<evidence type="ECO:0000313" key="5">
    <source>
        <dbReference type="EMBL" id="TQV77383.1"/>
    </source>
</evidence>
<dbReference type="GO" id="GO:0008270">
    <property type="term" value="F:zinc ion binding"/>
    <property type="evidence" value="ECO:0007669"/>
    <property type="project" value="UniProtKB-KW"/>
</dbReference>
<evidence type="ECO:0000259" key="4">
    <source>
        <dbReference type="PROSITE" id="PS50135"/>
    </source>
</evidence>
<organism evidence="5 6">
    <name type="scientific">Aliikangiella marina</name>
    <dbReference type="NCBI Taxonomy" id="1712262"/>
    <lineage>
        <taxon>Bacteria</taxon>
        <taxon>Pseudomonadati</taxon>
        <taxon>Pseudomonadota</taxon>
        <taxon>Gammaproteobacteria</taxon>
        <taxon>Oceanospirillales</taxon>
        <taxon>Pleioneaceae</taxon>
        <taxon>Aliikangiella</taxon>
    </lineage>
</organism>
<comment type="caution">
    <text evidence="5">The sequence shown here is derived from an EMBL/GenBank/DDBJ whole genome shotgun (WGS) entry which is preliminary data.</text>
</comment>
<dbReference type="InterPro" id="IPR000433">
    <property type="entry name" value="Znf_ZZ"/>
</dbReference>
<sequence>MQQEIHFWQHCFNCKVSPIVGTRYQCQTCPAGPNIDLCQRCYALYKQGKISEACHTSDQVKLRGNDFKAYHGERNINLQQWQETPVNQLVTPELFDNFLVRLEFKSGFNSAFGGYGFVVNHNQHTLVLTALHVLDEVLKAHEIDASSNNLAYTGAELPSVIDSTVLYDVMKERWMFHELGVSNQMIALKNARIGELEPISFKDISAFHISEDVQVKAACLAESSPEVGESVWLVANMPEYQNTRQAVVVEKSDKSLIFRYNQKEGIPIGCSGAPIINKLGQVVAINIGTTTNADQRYGHSNPVESIREHLTVLS</sequence>
<dbReference type="RefSeq" id="WP_142940955.1">
    <property type="nucleotide sequence ID" value="NZ_VIKR01000001.1"/>
</dbReference>
<dbReference type="PROSITE" id="PS50135">
    <property type="entry name" value="ZF_ZZ_2"/>
    <property type="match status" value="1"/>
</dbReference>
<gene>
    <name evidence="5" type="ORF">FLL45_05410</name>
</gene>
<evidence type="ECO:0000256" key="3">
    <source>
        <dbReference type="ARBA" id="ARBA00022833"/>
    </source>
</evidence>
<proteinExistence type="predicted"/>
<keyword evidence="3" id="KW-0862">Zinc</keyword>
<evidence type="ECO:0000256" key="2">
    <source>
        <dbReference type="ARBA" id="ARBA00022771"/>
    </source>
</evidence>
<feature type="domain" description="ZZ-type" evidence="4">
    <location>
        <begin position="6"/>
        <end position="67"/>
    </location>
</feature>
<dbReference type="Pfam" id="PF13365">
    <property type="entry name" value="Trypsin_2"/>
    <property type="match status" value="1"/>
</dbReference>
<keyword evidence="1" id="KW-0479">Metal-binding</keyword>
<keyword evidence="6" id="KW-1185">Reference proteome</keyword>
<dbReference type="SMART" id="SM00291">
    <property type="entry name" value="ZnF_ZZ"/>
    <property type="match status" value="1"/>
</dbReference>
<dbReference type="InterPro" id="IPR043504">
    <property type="entry name" value="Peptidase_S1_PA_chymotrypsin"/>
</dbReference>
<dbReference type="InterPro" id="IPR043145">
    <property type="entry name" value="Znf_ZZ_sf"/>
</dbReference>
<accession>A0A545TJI5</accession>